<gene>
    <name evidence="19" type="primary">cobS</name>
    <name evidence="20" type="ORF">ASN18_2628</name>
</gene>
<evidence type="ECO:0000256" key="2">
    <source>
        <dbReference type="ARBA" id="ARBA00004651"/>
    </source>
</evidence>
<evidence type="ECO:0000256" key="19">
    <source>
        <dbReference type="HAMAP-Rule" id="MF_00719"/>
    </source>
</evidence>
<comment type="catalytic activity">
    <reaction evidence="17 19">
        <text>alpha-ribazole + adenosylcob(III)inamide-GDP = adenosylcob(III)alamin + GMP + H(+)</text>
        <dbReference type="Rhea" id="RHEA:16049"/>
        <dbReference type="ChEBI" id="CHEBI:10329"/>
        <dbReference type="ChEBI" id="CHEBI:15378"/>
        <dbReference type="ChEBI" id="CHEBI:18408"/>
        <dbReference type="ChEBI" id="CHEBI:58115"/>
        <dbReference type="ChEBI" id="CHEBI:60487"/>
        <dbReference type="EC" id="2.7.8.26"/>
    </reaction>
</comment>
<dbReference type="HAMAP" id="MF_00719">
    <property type="entry name" value="CobS"/>
    <property type="match status" value="1"/>
</dbReference>
<evidence type="ECO:0000256" key="4">
    <source>
        <dbReference type="ARBA" id="ARBA00010561"/>
    </source>
</evidence>
<evidence type="ECO:0000256" key="11">
    <source>
        <dbReference type="ARBA" id="ARBA00022842"/>
    </source>
</evidence>
<evidence type="ECO:0000256" key="1">
    <source>
        <dbReference type="ARBA" id="ARBA00001946"/>
    </source>
</evidence>
<keyword evidence="13 19" id="KW-0472">Membrane</keyword>
<evidence type="ECO:0000256" key="9">
    <source>
        <dbReference type="ARBA" id="ARBA00022679"/>
    </source>
</evidence>
<feature type="transmembrane region" description="Helical" evidence="19">
    <location>
        <begin position="257"/>
        <end position="276"/>
    </location>
</feature>
<name>A0ABR5SCM0_9BACT</name>
<evidence type="ECO:0000256" key="14">
    <source>
        <dbReference type="ARBA" id="ARBA00025228"/>
    </source>
</evidence>
<evidence type="ECO:0000256" key="12">
    <source>
        <dbReference type="ARBA" id="ARBA00022989"/>
    </source>
</evidence>
<feature type="transmembrane region" description="Helical" evidence="19">
    <location>
        <begin position="218"/>
        <end position="237"/>
    </location>
</feature>
<evidence type="ECO:0000256" key="7">
    <source>
        <dbReference type="ARBA" id="ARBA00022475"/>
    </source>
</evidence>
<feature type="transmembrane region" description="Helical" evidence="19">
    <location>
        <begin position="68"/>
        <end position="87"/>
    </location>
</feature>
<evidence type="ECO:0000256" key="13">
    <source>
        <dbReference type="ARBA" id="ARBA00023136"/>
    </source>
</evidence>
<reference evidence="20 21" key="1">
    <citation type="submission" date="2015-11" db="EMBL/GenBank/DDBJ databases">
        <authorList>
            <person name="Lin W."/>
        </authorList>
    </citation>
    <scope>NUCLEOTIDE SEQUENCE [LARGE SCALE GENOMIC DNA]</scope>
    <source>
        <strain evidence="20 21">HCH-1</strain>
    </source>
</reference>
<accession>A0ABR5SCM0</accession>
<comment type="pathway">
    <text evidence="3 19">Cofactor biosynthesis; adenosylcobalamin biosynthesis; adenosylcobalamin from cob(II)yrinate a,c-diamide: step 7/7.</text>
</comment>
<feature type="transmembrane region" description="Helical" evidence="19">
    <location>
        <begin position="41"/>
        <end position="61"/>
    </location>
</feature>
<evidence type="ECO:0000256" key="8">
    <source>
        <dbReference type="ARBA" id="ARBA00022573"/>
    </source>
</evidence>
<dbReference type="PANTHER" id="PTHR34148:SF1">
    <property type="entry name" value="ADENOSYLCOBINAMIDE-GDP RIBAZOLETRANSFERASE"/>
    <property type="match status" value="1"/>
</dbReference>
<comment type="similarity">
    <text evidence="4 19">Belongs to the CobS family.</text>
</comment>
<dbReference type="Proteomes" id="UP000060487">
    <property type="component" value="Unassembled WGS sequence"/>
</dbReference>
<evidence type="ECO:0000313" key="21">
    <source>
        <dbReference type="Proteomes" id="UP000060487"/>
    </source>
</evidence>
<comment type="catalytic activity">
    <reaction evidence="18 19">
        <text>alpha-ribazole 5'-phosphate + adenosylcob(III)inamide-GDP = adenosylcob(III)alamin 5'-phosphate + GMP + H(+)</text>
        <dbReference type="Rhea" id="RHEA:23560"/>
        <dbReference type="ChEBI" id="CHEBI:15378"/>
        <dbReference type="ChEBI" id="CHEBI:57918"/>
        <dbReference type="ChEBI" id="CHEBI:58115"/>
        <dbReference type="ChEBI" id="CHEBI:60487"/>
        <dbReference type="ChEBI" id="CHEBI:60493"/>
        <dbReference type="EC" id="2.7.8.26"/>
    </reaction>
</comment>
<dbReference type="GO" id="GO:0016740">
    <property type="term" value="F:transferase activity"/>
    <property type="evidence" value="ECO:0007669"/>
    <property type="project" value="UniProtKB-KW"/>
</dbReference>
<keyword evidence="10 19" id="KW-0812">Transmembrane</keyword>
<keyword evidence="12 19" id="KW-1133">Transmembrane helix</keyword>
<comment type="cofactor">
    <cofactor evidence="1 19">
        <name>Mg(2+)</name>
        <dbReference type="ChEBI" id="CHEBI:18420"/>
    </cofactor>
</comment>
<comment type="subcellular location">
    <subcellularLocation>
        <location evidence="2 19">Cell membrane</location>
        <topology evidence="2 19">Multi-pass membrane protein</topology>
    </subcellularLocation>
</comment>
<dbReference type="PANTHER" id="PTHR34148">
    <property type="entry name" value="ADENOSYLCOBINAMIDE-GDP RIBAZOLETRANSFERASE"/>
    <property type="match status" value="1"/>
</dbReference>
<evidence type="ECO:0000256" key="5">
    <source>
        <dbReference type="ARBA" id="ARBA00013200"/>
    </source>
</evidence>
<dbReference type="EC" id="2.7.8.26" evidence="5 19"/>
<evidence type="ECO:0000256" key="17">
    <source>
        <dbReference type="ARBA" id="ARBA00048623"/>
    </source>
</evidence>
<proteinExistence type="inferred from homology"/>
<comment type="function">
    <text evidence="14 19">Joins adenosylcobinamide-GDP and alpha-ribazole to generate adenosylcobalamin (Ado-cobalamin). Also synthesizes adenosylcobalamin 5'-phosphate from adenosylcobinamide-GDP and alpha-ribazole 5'-phosphate.</text>
</comment>
<keyword evidence="11 19" id="KW-0460">Magnesium</keyword>
<comment type="caution">
    <text evidence="20">The sequence shown here is derived from an EMBL/GenBank/DDBJ whole genome shotgun (WGS) entry which is preliminary data.</text>
</comment>
<keyword evidence="9 19" id="KW-0808">Transferase</keyword>
<evidence type="ECO:0000256" key="15">
    <source>
        <dbReference type="ARBA" id="ARBA00032605"/>
    </source>
</evidence>
<feature type="transmembrane region" description="Helical" evidence="19">
    <location>
        <begin position="187"/>
        <end position="206"/>
    </location>
</feature>
<dbReference type="EMBL" id="LNQR01000100">
    <property type="protein sequence ID" value="KWT81204.1"/>
    <property type="molecule type" value="Genomic_DNA"/>
</dbReference>
<evidence type="ECO:0000256" key="16">
    <source>
        <dbReference type="ARBA" id="ARBA00032853"/>
    </source>
</evidence>
<dbReference type="InterPro" id="IPR003805">
    <property type="entry name" value="CobS"/>
</dbReference>
<evidence type="ECO:0000256" key="10">
    <source>
        <dbReference type="ARBA" id="ARBA00022692"/>
    </source>
</evidence>
<feature type="transmembrane region" description="Helical" evidence="19">
    <location>
        <begin position="115"/>
        <end position="134"/>
    </location>
</feature>
<organism evidence="20 21">
    <name type="scientific">Candidatus Magnetominusculus xianensis</name>
    <dbReference type="NCBI Taxonomy" id="1748249"/>
    <lineage>
        <taxon>Bacteria</taxon>
        <taxon>Pseudomonadati</taxon>
        <taxon>Nitrospirota</taxon>
        <taxon>Nitrospiria</taxon>
        <taxon>Nitrospirales</taxon>
        <taxon>Nitrospiraceae</taxon>
        <taxon>Candidatus Magnetominusculus</taxon>
    </lineage>
</organism>
<evidence type="ECO:0000256" key="6">
    <source>
        <dbReference type="ARBA" id="ARBA00015850"/>
    </source>
</evidence>
<protein>
    <recommendedName>
        <fullName evidence="6 19">Adenosylcobinamide-GDP ribazoletransferase</fullName>
        <ecNumber evidence="5 19">2.7.8.26</ecNumber>
    </recommendedName>
    <alternativeName>
        <fullName evidence="16 19">Cobalamin synthase</fullName>
    </alternativeName>
    <alternativeName>
        <fullName evidence="15 19">Cobalamin-5'-phosphate synthase</fullName>
    </alternativeName>
</protein>
<evidence type="ECO:0000256" key="3">
    <source>
        <dbReference type="ARBA" id="ARBA00004663"/>
    </source>
</evidence>
<sequence length="277" mass="29376">MFKRIAAAFEFLTIIPLPFKRADSAGQSQIWPVKDIGRSSSVFPIVGLIMGGAYLLCFMLLRHVLSVEVCTVVVIVLGAVITGGLHLDGVSDTFDALAAKRTPAQRLLIMKSGSAGPIGVSAIVLTVLLKYALLKGLLLNPQLSSAFVLLSCPAAGRFAATAAMFTGKSAKAEGLGWIFIEHTGVKEFMTAAGTMFLITTLLNLYLNSGSVLCVSLQSVMIIIIISAAAKFSGAFFLRRFGGLTGDTMGAFIEGAELMFLIYLTITTGGHICRRGFI</sequence>
<dbReference type="Pfam" id="PF02654">
    <property type="entry name" value="CobS"/>
    <property type="match status" value="1"/>
</dbReference>
<keyword evidence="21" id="KW-1185">Reference proteome</keyword>
<keyword evidence="7 19" id="KW-1003">Cell membrane</keyword>
<evidence type="ECO:0000313" key="20">
    <source>
        <dbReference type="EMBL" id="KWT81204.1"/>
    </source>
</evidence>
<dbReference type="RefSeq" id="WP_236861745.1">
    <property type="nucleotide sequence ID" value="NZ_LNQR01000100.1"/>
</dbReference>
<keyword evidence="8 19" id="KW-0169">Cobalamin biosynthesis</keyword>
<evidence type="ECO:0000256" key="18">
    <source>
        <dbReference type="ARBA" id="ARBA00049504"/>
    </source>
</evidence>